<name>A0A1G7WNG5_9BACT</name>
<organism evidence="1 2">
    <name type="scientific">Prevotella communis</name>
    <dbReference type="NCBI Taxonomy" id="2913614"/>
    <lineage>
        <taxon>Bacteria</taxon>
        <taxon>Pseudomonadati</taxon>
        <taxon>Bacteroidota</taxon>
        <taxon>Bacteroidia</taxon>
        <taxon>Bacteroidales</taxon>
        <taxon>Prevotellaceae</taxon>
        <taxon>Prevotella</taxon>
    </lineage>
</organism>
<keyword evidence="2" id="KW-1185">Reference proteome</keyword>
<dbReference type="EMBL" id="FNCQ01000008">
    <property type="protein sequence ID" value="SDG73482.1"/>
    <property type="molecule type" value="Genomic_DNA"/>
</dbReference>
<protein>
    <submittedName>
        <fullName evidence="1">Uncharacterized protein</fullName>
    </submittedName>
</protein>
<evidence type="ECO:0000313" key="1">
    <source>
        <dbReference type="EMBL" id="SDG73482.1"/>
    </source>
</evidence>
<sequence length="48" mass="6041">MQESLHTTSWTAQSRYSVENAFWSVFRFNWIEKVKQRQHDYCRCYTQY</sequence>
<reference evidence="2" key="1">
    <citation type="submission" date="2016-10" db="EMBL/GenBank/DDBJ databases">
        <authorList>
            <person name="Varghese N."/>
            <person name="Submissions S."/>
        </authorList>
    </citation>
    <scope>NUCLEOTIDE SEQUENCE [LARGE SCALE GENOMIC DNA]</scope>
    <source>
        <strain evidence="2">BP1-148</strain>
    </source>
</reference>
<dbReference type="AlphaFoldDB" id="A0A1G7WNG5"/>
<proteinExistence type="predicted"/>
<accession>A0A1G7WNG5</accession>
<gene>
    <name evidence="1" type="ORF">SAMN04487901_108110</name>
</gene>
<dbReference type="STRING" id="645274.SAMN04487901_108110"/>
<evidence type="ECO:0000313" key="2">
    <source>
        <dbReference type="Proteomes" id="UP000198779"/>
    </source>
</evidence>
<dbReference type="Proteomes" id="UP000198779">
    <property type="component" value="Unassembled WGS sequence"/>
</dbReference>